<dbReference type="STRING" id="765911.Thivi_3391"/>
<evidence type="ECO:0000313" key="3">
    <source>
        <dbReference type="EMBL" id="AFL75261.1"/>
    </source>
</evidence>
<dbReference type="InterPro" id="IPR052340">
    <property type="entry name" value="RNase_Y/CdgJ"/>
</dbReference>
<dbReference type="KEGG" id="tvi:Thivi_3391"/>
<feature type="domain" description="HDOD" evidence="2">
    <location>
        <begin position="210"/>
        <end position="396"/>
    </location>
</feature>
<evidence type="ECO:0000259" key="2">
    <source>
        <dbReference type="PROSITE" id="PS51833"/>
    </source>
</evidence>
<dbReference type="Pfam" id="PF08668">
    <property type="entry name" value="HDOD"/>
    <property type="match status" value="1"/>
</dbReference>
<evidence type="ECO:0000259" key="1">
    <source>
        <dbReference type="PROSITE" id="PS50883"/>
    </source>
</evidence>
<dbReference type="InterPro" id="IPR013976">
    <property type="entry name" value="HDOD"/>
</dbReference>
<dbReference type="PANTHER" id="PTHR33525:SF4">
    <property type="entry name" value="CYCLIC DI-GMP PHOSPHODIESTERASE CDGJ"/>
    <property type="match status" value="1"/>
</dbReference>
<dbReference type="SUPFAM" id="SSF141868">
    <property type="entry name" value="EAL domain-like"/>
    <property type="match status" value="1"/>
</dbReference>
<evidence type="ECO:0000313" key="4">
    <source>
        <dbReference type="Proteomes" id="UP000006062"/>
    </source>
</evidence>
<dbReference type="PIRSF" id="PIRSF003180">
    <property type="entry name" value="DiGMPpdiest_YuxH"/>
    <property type="match status" value="1"/>
</dbReference>
<sequence>MTITDSRNDSDALDIYIARQPIHDQSLGVIGYELLYRHANTEHARIDDEDLASSAVILGSFMHIGIDTLVGSALAFVNLSRRFIVDASLLPFFEGQVVLEIREDLEPDDQILTGLRRLKDLGHKVSLDDFAARPGRQPLLELADYVKLDVLKQDPARLRELLAMLRSHDVGVVAKNVETQELHERCQALGFDYFQGFFYCRPKMVAQHGLPPNQAVVLRLIQQLEDPDSDVRDLERVLAQEVTMTYKLLRYVNSAAFARRREIDSLRDAITLIGIDRIRNWAYLILMGQVAHGKPSALIVTCMIRARMCELLAERFQPDIRHQMFVVGLFSLIDALMDSDMPTLLDNLGLSLPIKLALLEGEGILGELLRQVVEYEQGRWEGLADSQIPRDEYLRAYLEALQWSNETMGIVSETGIRTGASEY</sequence>
<dbReference type="Pfam" id="PF00563">
    <property type="entry name" value="EAL"/>
    <property type="match status" value="1"/>
</dbReference>
<dbReference type="EMBL" id="CP003154">
    <property type="protein sequence ID" value="AFL75261.1"/>
    <property type="molecule type" value="Genomic_DNA"/>
</dbReference>
<accession>I3YE43</accession>
<dbReference type="PANTHER" id="PTHR33525">
    <property type="match status" value="1"/>
</dbReference>
<keyword evidence="4" id="KW-1185">Reference proteome</keyword>
<reference evidence="3 4" key="1">
    <citation type="submission" date="2012-06" db="EMBL/GenBank/DDBJ databases">
        <title>Complete sequence of Thiocystis violascens DSM 198.</title>
        <authorList>
            <consortium name="US DOE Joint Genome Institute"/>
            <person name="Lucas S."/>
            <person name="Han J."/>
            <person name="Lapidus A."/>
            <person name="Cheng J.-F."/>
            <person name="Goodwin L."/>
            <person name="Pitluck S."/>
            <person name="Peters L."/>
            <person name="Ovchinnikova G."/>
            <person name="Teshima H."/>
            <person name="Detter J.C."/>
            <person name="Han C."/>
            <person name="Tapia R."/>
            <person name="Land M."/>
            <person name="Hauser L."/>
            <person name="Kyrpides N."/>
            <person name="Ivanova N."/>
            <person name="Pagani I."/>
            <person name="Vogl K."/>
            <person name="Liu Z."/>
            <person name="Frigaard N.-U."/>
            <person name="Bryant D."/>
            <person name="Woyke T."/>
        </authorList>
    </citation>
    <scope>NUCLEOTIDE SEQUENCE [LARGE SCALE GENOMIC DNA]</scope>
    <source>
        <strain evidence="4">ATCC 17096 / DSM 198 / 6111</strain>
    </source>
</reference>
<protein>
    <submittedName>
        <fullName evidence="3">Putative signal transduction protein containing EAL and modified HD-GYP domains</fullName>
    </submittedName>
</protein>
<dbReference type="Gene3D" id="3.20.20.450">
    <property type="entry name" value="EAL domain"/>
    <property type="match status" value="1"/>
</dbReference>
<dbReference type="RefSeq" id="WP_014779666.1">
    <property type="nucleotide sequence ID" value="NC_018012.1"/>
</dbReference>
<dbReference type="AlphaFoldDB" id="I3YE43"/>
<dbReference type="InterPro" id="IPR035919">
    <property type="entry name" value="EAL_sf"/>
</dbReference>
<gene>
    <name evidence="3" type="ordered locus">Thivi_3391</name>
</gene>
<dbReference type="InterPro" id="IPR014408">
    <property type="entry name" value="dGMP_Pdiesterase_EAL/HD-GYP"/>
</dbReference>
<dbReference type="InterPro" id="IPR001633">
    <property type="entry name" value="EAL_dom"/>
</dbReference>
<dbReference type="PROSITE" id="PS51833">
    <property type="entry name" value="HDOD"/>
    <property type="match status" value="1"/>
</dbReference>
<feature type="domain" description="EAL" evidence="1">
    <location>
        <begin position="1"/>
        <end position="216"/>
    </location>
</feature>
<dbReference type="Proteomes" id="UP000006062">
    <property type="component" value="Chromosome"/>
</dbReference>
<dbReference type="SMART" id="SM00052">
    <property type="entry name" value="EAL"/>
    <property type="match status" value="1"/>
</dbReference>
<dbReference type="PROSITE" id="PS50883">
    <property type="entry name" value="EAL"/>
    <property type="match status" value="1"/>
</dbReference>
<name>I3YE43_THIV6</name>
<dbReference type="eggNOG" id="COG3434">
    <property type="taxonomic scope" value="Bacteria"/>
</dbReference>
<dbReference type="SUPFAM" id="SSF109604">
    <property type="entry name" value="HD-domain/PDEase-like"/>
    <property type="match status" value="1"/>
</dbReference>
<organism evidence="3 4">
    <name type="scientific">Thiocystis violascens (strain ATCC 17096 / DSM 198 / 6111)</name>
    <name type="common">Chromatium violascens</name>
    <dbReference type="NCBI Taxonomy" id="765911"/>
    <lineage>
        <taxon>Bacteria</taxon>
        <taxon>Pseudomonadati</taxon>
        <taxon>Pseudomonadota</taxon>
        <taxon>Gammaproteobacteria</taxon>
        <taxon>Chromatiales</taxon>
        <taxon>Chromatiaceae</taxon>
        <taxon>Thiocystis</taxon>
    </lineage>
</organism>
<proteinExistence type="predicted"/>
<dbReference type="Gene3D" id="1.10.3210.10">
    <property type="entry name" value="Hypothetical protein af1432"/>
    <property type="match status" value="1"/>
</dbReference>
<dbReference type="HOGENOM" id="CLU_044951_2_0_6"/>